<evidence type="ECO:0000259" key="2">
    <source>
        <dbReference type="PROSITE" id="PS51746"/>
    </source>
</evidence>
<protein>
    <recommendedName>
        <fullName evidence="2">PPM-type phosphatase domain-containing protein</fullName>
    </recommendedName>
</protein>
<dbReference type="SMART" id="SM00332">
    <property type="entry name" value="PP2Cc"/>
    <property type="match status" value="1"/>
</dbReference>
<dbReference type="InterPro" id="IPR015655">
    <property type="entry name" value="PP2C"/>
</dbReference>
<sequence>MGCAVSKLSATGTKPAKATDEPQTVLRGGKVFNLQVQAGLKAADTQQRPRSTESPPISARQPSARREYQQQQQQPPAADDKQQLEGYSSTTRARRLSFTTGPGISTGPNGGPALAAPLTSCLSASNARTAAAAAASSAAASQGGGDGGGAPAALSAQPTLPEAHPLPVRRVHFDDSPIKTLGPREDEQALFPVAAAASAAAGRALGTPSAVSPPPRPLSSCLTTASSRPADGPDAAIMTPVKAAAAAFAAAEARLRRSLSSPSKAAAAAAVPMSELIHSVASLSRAGREPTARKTNQDTCFAFSQYCRPNQALLAALDGHGPHGHLVSDFLKTKMPLELAEQLGEGSSRAGSNNNSSSNDGSGSSSNVSSRAGAAPDVAAALSATFLRTNEALRSGSGVNITYSGSTAVLCMLQGRRLTTAWVGDSRAVLARQEPRGCRAIPLTRDHKPGSADERSRIILSGGRVERLQDHRGNPVGPQRVWLADSWVPGLAMSRAMGDAVAHSVGVTSEPETSTVELCPQDRWLLLATDGVWEFIDCQLAVDIVSGCQTAEEACRLLVETAWGKWLIEEGGVVDDITVVAVKLNVR</sequence>
<reference evidence="3" key="1">
    <citation type="journal article" date="2019" name="Plant J.">
        <title>Chlorella vulgaris genome assembly and annotation reveals the molecular basis for metabolic acclimation to high light conditions.</title>
        <authorList>
            <person name="Cecchin M."/>
            <person name="Marcolungo L."/>
            <person name="Rossato M."/>
            <person name="Girolomoni L."/>
            <person name="Cosentino E."/>
            <person name="Cuine S."/>
            <person name="Li-Beisson Y."/>
            <person name="Delledonne M."/>
            <person name="Ballottari M."/>
        </authorList>
    </citation>
    <scope>NUCLEOTIDE SEQUENCE</scope>
    <source>
        <strain evidence="3">211/11P</strain>
    </source>
</reference>
<dbReference type="AlphaFoldDB" id="A0A9D4YYD5"/>
<feature type="domain" description="PPM-type phosphatase" evidence="2">
    <location>
        <begin position="277"/>
        <end position="584"/>
    </location>
</feature>
<feature type="compositionally biased region" description="Polar residues" evidence="1">
    <location>
        <begin position="85"/>
        <end position="107"/>
    </location>
</feature>
<dbReference type="Proteomes" id="UP001055712">
    <property type="component" value="Unassembled WGS sequence"/>
</dbReference>
<accession>A0A9D4YYD5</accession>
<dbReference type="Gene3D" id="3.60.40.10">
    <property type="entry name" value="PPM-type phosphatase domain"/>
    <property type="match status" value="1"/>
</dbReference>
<reference evidence="3" key="2">
    <citation type="submission" date="2020-11" db="EMBL/GenBank/DDBJ databases">
        <authorList>
            <person name="Cecchin M."/>
            <person name="Marcolungo L."/>
            <person name="Rossato M."/>
            <person name="Girolomoni L."/>
            <person name="Cosentino E."/>
            <person name="Cuine S."/>
            <person name="Li-Beisson Y."/>
            <person name="Delledonne M."/>
            <person name="Ballottari M."/>
        </authorList>
    </citation>
    <scope>NUCLEOTIDE SEQUENCE</scope>
    <source>
        <strain evidence="3">211/11P</strain>
        <tissue evidence="3">Whole cell</tissue>
    </source>
</reference>
<feature type="compositionally biased region" description="Polar residues" evidence="1">
    <location>
        <begin position="44"/>
        <end position="55"/>
    </location>
</feature>
<comment type="caution">
    <text evidence="3">The sequence shown here is derived from an EMBL/GenBank/DDBJ whole genome shotgun (WGS) entry which is preliminary data.</text>
</comment>
<dbReference type="InterPro" id="IPR036457">
    <property type="entry name" value="PPM-type-like_dom_sf"/>
</dbReference>
<proteinExistence type="predicted"/>
<feature type="region of interest" description="Disordered" evidence="1">
    <location>
        <begin position="1"/>
        <end position="111"/>
    </location>
</feature>
<evidence type="ECO:0000256" key="1">
    <source>
        <dbReference type="SAM" id="MobiDB-lite"/>
    </source>
</evidence>
<organism evidence="3 4">
    <name type="scientific">Chlorella vulgaris</name>
    <name type="common">Green alga</name>
    <dbReference type="NCBI Taxonomy" id="3077"/>
    <lineage>
        <taxon>Eukaryota</taxon>
        <taxon>Viridiplantae</taxon>
        <taxon>Chlorophyta</taxon>
        <taxon>core chlorophytes</taxon>
        <taxon>Trebouxiophyceae</taxon>
        <taxon>Chlorellales</taxon>
        <taxon>Chlorellaceae</taxon>
        <taxon>Chlorella clade</taxon>
        <taxon>Chlorella</taxon>
    </lineage>
</organism>
<dbReference type="OrthoDB" id="10264738at2759"/>
<evidence type="ECO:0000313" key="4">
    <source>
        <dbReference type="Proteomes" id="UP001055712"/>
    </source>
</evidence>
<dbReference type="SUPFAM" id="SSF81606">
    <property type="entry name" value="PP2C-like"/>
    <property type="match status" value="1"/>
</dbReference>
<name>A0A9D4YYD5_CHLVU</name>
<keyword evidence="4" id="KW-1185">Reference proteome</keyword>
<feature type="region of interest" description="Disordered" evidence="1">
    <location>
        <begin position="342"/>
        <end position="371"/>
    </location>
</feature>
<feature type="region of interest" description="Disordered" evidence="1">
    <location>
        <begin position="205"/>
        <end position="227"/>
    </location>
</feature>
<dbReference type="PANTHER" id="PTHR47992">
    <property type="entry name" value="PROTEIN PHOSPHATASE"/>
    <property type="match status" value="1"/>
</dbReference>
<evidence type="ECO:0000313" key="3">
    <source>
        <dbReference type="EMBL" id="KAI3431854.1"/>
    </source>
</evidence>
<dbReference type="CDD" id="cd00143">
    <property type="entry name" value="PP2Cc"/>
    <property type="match status" value="1"/>
</dbReference>
<dbReference type="InterPro" id="IPR001932">
    <property type="entry name" value="PPM-type_phosphatase-like_dom"/>
</dbReference>
<gene>
    <name evidence="3" type="ORF">D9Q98_010606</name>
</gene>
<feature type="compositionally biased region" description="Low complexity" evidence="1">
    <location>
        <begin position="346"/>
        <end position="371"/>
    </location>
</feature>
<dbReference type="Pfam" id="PF00481">
    <property type="entry name" value="PP2C"/>
    <property type="match status" value="1"/>
</dbReference>
<dbReference type="PROSITE" id="PS51746">
    <property type="entry name" value="PPM_2"/>
    <property type="match status" value="1"/>
</dbReference>
<dbReference type="EMBL" id="SIDB01000006">
    <property type="protein sequence ID" value="KAI3431854.1"/>
    <property type="molecule type" value="Genomic_DNA"/>
</dbReference>
<dbReference type="GO" id="GO:0004722">
    <property type="term" value="F:protein serine/threonine phosphatase activity"/>
    <property type="evidence" value="ECO:0007669"/>
    <property type="project" value="InterPro"/>
</dbReference>